<dbReference type="PANTHER" id="PTHR11835">
    <property type="entry name" value="DECARBOXYLATING DEHYDROGENASES-ISOCITRATE, ISOPROPYLMALATE, TARTRATE"/>
    <property type="match status" value="1"/>
</dbReference>
<evidence type="ECO:0000313" key="4">
    <source>
        <dbReference type="EMBL" id="AVY92808.1"/>
    </source>
</evidence>
<dbReference type="InterPro" id="IPR019818">
    <property type="entry name" value="IsoCit/isopropylmalate_DH_CS"/>
</dbReference>
<dbReference type="GO" id="GO:0006099">
    <property type="term" value="P:tricarboxylic acid cycle"/>
    <property type="evidence" value="ECO:0007669"/>
    <property type="project" value="TreeGrafter"/>
</dbReference>
<gene>
    <name evidence="4" type="ORF">DAI18_01190</name>
</gene>
<dbReference type="PROSITE" id="PS00470">
    <property type="entry name" value="IDH_IMDH"/>
    <property type="match status" value="1"/>
</dbReference>
<dbReference type="Gene3D" id="3.40.718.10">
    <property type="entry name" value="Isopropylmalate Dehydrogenase"/>
    <property type="match status" value="1"/>
</dbReference>
<dbReference type="STRING" id="1122240.GCA_000620105_02961"/>
<dbReference type="GO" id="GO:0000287">
    <property type="term" value="F:magnesium ion binding"/>
    <property type="evidence" value="ECO:0007669"/>
    <property type="project" value="InterPro"/>
</dbReference>
<dbReference type="GO" id="GO:0004449">
    <property type="term" value="F:isocitrate dehydrogenase (NAD+) activity"/>
    <property type="evidence" value="ECO:0007669"/>
    <property type="project" value="TreeGrafter"/>
</dbReference>
<feature type="domain" description="Isopropylmalate dehydrogenase-like" evidence="3">
    <location>
        <begin position="5"/>
        <end position="327"/>
    </location>
</feature>
<dbReference type="PANTHER" id="PTHR11835:SF34">
    <property type="entry name" value="ISOCITRATE DEHYDROGENASE [NAD] SUBUNIT ALPHA, MITOCHONDRIAL"/>
    <property type="match status" value="1"/>
</dbReference>
<protein>
    <submittedName>
        <fullName evidence="4">Isocitrate/isopropylmalate dehydrogenase family protein</fullName>
    </submittedName>
</protein>
<dbReference type="KEGG" id="maer:DAI18_01190"/>
<dbReference type="Proteomes" id="UP000244173">
    <property type="component" value="Chromosome"/>
</dbReference>
<evidence type="ECO:0000256" key="1">
    <source>
        <dbReference type="ARBA" id="ARBA00007769"/>
    </source>
</evidence>
<proteinExistence type="inferred from homology"/>
<dbReference type="RefSeq" id="WP_028499899.1">
    <property type="nucleotide sequence ID" value="NZ_CP028519.1"/>
</dbReference>
<organism evidence="4 5">
    <name type="scientific">Microvirgula aerodenitrificans</name>
    <dbReference type="NCBI Taxonomy" id="57480"/>
    <lineage>
        <taxon>Bacteria</taxon>
        <taxon>Pseudomonadati</taxon>
        <taxon>Pseudomonadota</taxon>
        <taxon>Betaproteobacteria</taxon>
        <taxon>Neisseriales</taxon>
        <taxon>Aquaspirillaceae</taxon>
        <taxon>Microvirgula</taxon>
    </lineage>
</organism>
<name>A0A2U3THC2_9NEIS</name>
<dbReference type="SUPFAM" id="SSF53659">
    <property type="entry name" value="Isocitrate/Isopropylmalate dehydrogenase-like"/>
    <property type="match status" value="1"/>
</dbReference>
<dbReference type="SMART" id="SM01329">
    <property type="entry name" value="Iso_dh"/>
    <property type="match status" value="1"/>
</dbReference>
<comment type="similarity">
    <text evidence="1">Belongs to the isocitrate and isopropylmalate dehydrogenases family.</text>
</comment>
<dbReference type="GO" id="GO:0051287">
    <property type="term" value="F:NAD binding"/>
    <property type="evidence" value="ECO:0007669"/>
    <property type="project" value="InterPro"/>
</dbReference>
<dbReference type="Pfam" id="PF00180">
    <property type="entry name" value="Iso_dh"/>
    <property type="match status" value="1"/>
</dbReference>
<evidence type="ECO:0000259" key="3">
    <source>
        <dbReference type="SMART" id="SM01329"/>
    </source>
</evidence>
<keyword evidence="2" id="KW-0560">Oxidoreductase</keyword>
<dbReference type="InterPro" id="IPR024084">
    <property type="entry name" value="IsoPropMal-DH-like_dom"/>
</dbReference>
<dbReference type="OrthoDB" id="5289857at2"/>
<reference evidence="4 5" key="1">
    <citation type="submission" date="2018-04" db="EMBL/GenBank/DDBJ databases">
        <title>Denitrifier Microvirgula.</title>
        <authorList>
            <person name="Anderson E."/>
            <person name="Jang J."/>
            <person name="Ishii S."/>
        </authorList>
    </citation>
    <scope>NUCLEOTIDE SEQUENCE [LARGE SCALE GENOMIC DNA]</scope>
    <source>
        <strain evidence="4 5">BE2.4</strain>
    </source>
</reference>
<dbReference type="EMBL" id="CP028519">
    <property type="protein sequence ID" value="AVY92808.1"/>
    <property type="molecule type" value="Genomic_DNA"/>
</dbReference>
<sequence length="335" mass="35156">MSPLSLCVIAGDGIGREVVPAACRVLARLRPDIGMIEAEAGWDTFQRVGQALPDATLATARACGAVLFGAVSSPSHRVDGYRSPIVALRRALDTHANLRPVRPLGGIGRPDVDLLIVRENTEDLYIGEERSDGDTAEAIKRITRHASERVGRVAARLAAGRGGRLTIVHKANILPLTDGLFRDSVRAAASGWPALTLDECLVDTAALRLVQHPEHFDVLVAPNLYGDILSDLAAAHAGGLGLAASLNLGEQCAIAEPVHGSAPDIAGRGIANPAATFASLALLLRHHWRDADSASRLDAAIDHVLAQGIRTPDLGGDASCEQVTRAVCDAVLASR</sequence>
<evidence type="ECO:0000313" key="5">
    <source>
        <dbReference type="Proteomes" id="UP000244173"/>
    </source>
</evidence>
<accession>A0A2U3THC2</accession>
<dbReference type="AlphaFoldDB" id="A0A2U3THC2"/>
<evidence type="ECO:0000256" key="2">
    <source>
        <dbReference type="ARBA" id="ARBA00023002"/>
    </source>
</evidence>
<keyword evidence="5" id="KW-1185">Reference proteome</keyword>
<dbReference type="GO" id="GO:0006102">
    <property type="term" value="P:isocitrate metabolic process"/>
    <property type="evidence" value="ECO:0007669"/>
    <property type="project" value="TreeGrafter"/>
</dbReference>